<evidence type="ECO:0000313" key="11">
    <source>
        <dbReference type="Proteomes" id="UP000319801"/>
    </source>
</evidence>
<evidence type="ECO:0000256" key="1">
    <source>
        <dbReference type="ARBA" id="ARBA00008295"/>
    </source>
</evidence>
<gene>
    <name evidence="10" type="ORF">Baya_1478</name>
</gene>
<keyword evidence="2 8" id="KW-0796">Tight junction</keyword>
<feature type="transmembrane region" description="Helical" evidence="8">
    <location>
        <begin position="81"/>
        <end position="99"/>
    </location>
</feature>
<comment type="function">
    <text evidence="8">Claudins function as major constituents of the tight junction complexes that regulate the permeability of epithelia.</text>
</comment>
<evidence type="ECO:0000256" key="8">
    <source>
        <dbReference type="RuleBase" id="RU060637"/>
    </source>
</evidence>
<evidence type="ECO:0000256" key="7">
    <source>
        <dbReference type="ARBA" id="ARBA00023136"/>
    </source>
</evidence>
<dbReference type="InterPro" id="IPR017974">
    <property type="entry name" value="Claudin_CS"/>
</dbReference>
<dbReference type="Gene3D" id="1.20.140.150">
    <property type="match status" value="1"/>
</dbReference>
<dbReference type="EMBL" id="VCAZ01000004">
    <property type="protein sequence ID" value="TSK18098.1"/>
    <property type="molecule type" value="Genomic_DNA"/>
</dbReference>
<comment type="similarity">
    <text evidence="1 8">Belongs to the claudin family.</text>
</comment>
<keyword evidence="3 8" id="KW-1003">Cell membrane</keyword>
<feature type="compositionally biased region" description="Basic and acidic residues" evidence="9">
    <location>
        <begin position="207"/>
        <end position="218"/>
    </location>
</feature>
<dbReference type="PANTHER" id="PTHR12002">
    <property type="entry name" value="CLAUDIN"/>
    <property type="match status" value="1"/>
</dbReference>
<dbReference type="GO" id="GO:0005886">
    <property type="term" value="C:plasma membrane"/>
    <property type="evidence" value="ECO:0007669"/>
    <property type="project" value="UniProtKB-SubCell"/>
</dbReference>
<dbReference type="Pfam" id="PF00822">
    <property type="entry name" value="PMP22_Claudin"/>
    <property type="match status" value="1"/>
</dbReference>
<reference evidence="10 11" key="1">
    <citation type="journal article" date="2019" name="Genome Biol. Evol.">
        <title>Whole-Genome Sequencing of the Giant Devil Catfish, Bagarius yarrelli.</title>
        <authorList>
            <person name="Jiang W."/>
            <person name="Lv Y."/>
            <person name="Cheng L."/>
            <person name="Yang K."/>
            <person name="Chao B."/>
            <person name="Wang X."/>
            <person name="Li Y."/>
            <person name="Pan X."/>
            <person name="You X."/>
            <person name="Zhang Y."/>
            <person name="Yang J."/>
            <person name="Li J."/>
            <person name="Zhang X."/>
            <person name="Liu S."/>
            <person name="Sun C."/>
            <person name="Yang J."/>
            <person name="Shi Q."/>
        </authorList>
    </citation>
    <scope>NUCLEOTIDE SEQUENCE [LARGE SCALE GENOMIC DNA]</scope>
    <source>
        <strain evidence="10">JWS20170419001</strain>
        <tissue evidence="10">Muscle</tissue>
    </source>
</reference>
<keyword evidence="5 8" id="KW-0965">Cell junction</keyword>
<dbReference type="InterPro" id="IPR006187">
    <property type="entry name" value="Claudin"/>
</dbReference>
<comment type="caution">
    <text evidence="8">Lacks conserved residue(s) required for the propagation of feature annotation.</text>
</comment>
<dbReference type="InterPro" id="IPR004031">
    <property type="entry name" value="PMP22/EMP/MP20/Claudin"/>
</dbReference>
<organism evidence="10 11">
    <name type="scientific">Bagarius yarrelli</name>
    <name type="common">Goonch</name>
    <name type="synonym">Bagrus yarrelli</name>
    <dbReference type="NCBI Taxonomy" id="175774"/>
    <lineage>
        <taxon>Eukaryota</taxon>
        <taxon>Metazoa</taxon>
        <taxon>Chordata</taxon>
        <taxon>Craniata</taxon>
        <taxon>Vertebrata</taxon>
        <taxon>Euteleostomi</taxon>
        <taxon>Actinopterygii</taxon>
        <taxon>Neopterygii</taxon>
        <taxon>Teleostei</taxon>
        <taxon>Ostariophysi</taxon>
        <taxon>Siluriformes</taxon>
        <taxon>Sisoridae</taxon>
        <taxon>Sisorinae</taxon>
        <taxon>Bagarius</taxon>
    </lineage>
</organism>
<dbReference type="Proteomes" id="UP000319801">
    <property type="component" value="Unassembled WGS sequence"/>
</dbReference>
<feature type="transmembrane region" description="Helical" evidence="8">
    <location>
        <begin position="164"/>
        <end position="182"/>
    </location>
</feature>
<evidence type="ECO:0000256" key="5">
    <source>
        <dbReference type="ARBA" id="ARBA00022949"/>
    </source>
</evidence>
<dbReference type="GO" id="GO:0005198">
    <property type="term" value="F:structural molecule activity"/>
    <property type="evidence" value="ECO:0007669"/>
    <property type="project" value="InterPro"/>
</dbReference>
<evidence type="ECO:0000313" key="10">
    <source>
        <dbReference type="EMBL" id="TSK18098.1"/>
    </source>
</evidence>
<protein>
    <recommendedName>
        <fullName evidence="8">Claudin</fullName>
    </recommendedName>
</protein>
<dbReference type="AlphaFoldDB" id="A0A556TL75"/>
<comment type="subcellular location">
    <subcellularLocation>
        <location evidence="8">Cell junction</location>
        <location evidence="8">Tight junction</location>
    </subcellularLocation>
    <subcellularLocation>
        <location evidence="8">Cell membrane</location>
        <topology evidence="8">Multi-pass membrane protein</topology>
    </subcellularLocation>
</comment>
<proteinExistence type="inferred from homology"/>
<dbReference type="PRINTS" id="PR01077">
    <property type="entry name" value="CLAUDIN"/>
</dbReference>
<sequence>MPTTGLQVLGCVVAIAGWAGGALVCAAPFWRVSAFVGDELVVSEVLWEGLWMSCLSQLGRIQCKVYDSALALSGSTQFCRVMVILSLLLGLLALPLAVIGMKCTHCLDGARDTKSRLVRIAGAVFMAAGVAFFLPVFWTTFAVIRDFYDPNVAPPLKRELGPALYLGGGVAFMMLAGGVMLYQGGSAITGVATKSGFGKGVGSAKDNPTEGKQDKAYV</sequence>
<dbReference type="GO" id="GO:0005923">
    <property type="term" value="C:bicellular tight junction"/>
    <property type="evidence" value="ECO:0007669"/>
    <property type="project" value="UniProtKB-SubCell"/>
</dbReference>
<evidence type="ECO:0000256" key="2">
    <source>
        <dbReference type="ARBA" id="ARBA00022427"/>
    </source>
</evidence>
<keyword evidence="6 8" id="KW-1133">Transmembrane helix</keyword>
<evidence type="ECO:0000256" key="6">
    <source>
        <dbReference type="ARBA" id="ARBA00022989"/>
    </source>
</evidence>
<evidence type="ECO:0000256" key="3">
    <source>
        <dbReference type="ARBA" id="ARBA00022475"/>
    </source>
</evidence>
<dbReference type="PROSITE" id="PS01346">
    <property type="entry name" value="CLAUDIN"/>
    <property type="match status" value="1"/>
</dbReference>
<evidence type="ECO:0000256" key="4">
    <source>
        <dbReference type="ARBA" id="ARBA00022692"/>
    </source>
</evidence>
<keyword evidence="4 8" id="KW-0812">Transmembrane</keyword>
<evidence type="ECO:0000256" key="9">
    <source>
        <dbReference type="SAM" id="MobiDB-lite"/>
    </source>
</evidence>
<dbReference type="OrthoDB" id="8895943at2759"/>
<comment type="caution">
    <text evidence="10">The sequence shown here is derived from an EMBL/GenBank/DDBJ whole genome shotgun (WGS) entry which is preliminary data.</text>
</comment>
<name>A0A556TL75_BAGYA</name>
<keyword evidence="7 8" id="KW-0472">Membrane</keyword>
<feature type="region of interest" description="Disordered" evidence="9">
    <location>
        <begin position="199"/>
        <end position="218"/>
    </location>
</feature>
<feature type="transmembrane region" description="Helical" evidence="8">
    <location>
        <begin position="120"/>
        <end position="144"/>
    </location>
</feature>
<keyword evidence="11" id="KW-1185">Reference proteome</keyword>
<accession>A0A556TL75</accession>